<name>A0A9D1A4P6_9FIRM</name>
<dbReference type="Proteomes" id="UP000824250">
    <property type="component" value="Unassembled WGS sequence"/>
</dbReference>
<dbReference type="SUPFAM" id="SSF53850">
    <property type="entry name" value="Periplasmic binding protein-like II"/>
    <property type="match status" value="1"/>
</dbReference>
<keyword evidence="2" id="KW-0805">Transcription regulation</keyword>
<dbReference type="EMBL" id="DVGC01000030">
    <property type="protein sequence ID" value="HIR05450.1"/>
    <property type="molecule type" value="Genomic_DNA"/>
</dbReference>
<organism evidence="6 7">
    <name type="scientific">Candidatus Copromonas faecavium</name>
    <name type="common">nom. illeg.</name>
    <dbReference type="NCBI Taxonomy" id="2840740"/>
    <lineage>
        <taxon>Bacteria</taxon>
        <taxon>Bacillati</taxon>
        <taxon>Bacillota</taxon>
        <taxon>Clostridia</taxon>
        <taxon>Lachnospirales</taxon>
        <taxon>Lachnospiraceae</taxon>
        <taxon>Candidatus Copromonas (nom. illeg.)</taxon>
    </lineage>
</organism>
<evidence type="ECO:0000256" key="3">
    <source>
        <dbReference type="ARBA" id="ARBA00023125"/>
    </source>
</evidence>
<protein>
    <submittedName>
        <fullName evidence="6">LysR family transcriptional regulator</fullName>
    </submittedName>
</protein>
<dbReference type="GO" id="GO:0003700">
    <property type="term" value="F:DNA-binding transcription factor activity"/>
    <property type="evidence" value="ECO:0007669"/>
    <property type="project" value="InterPro"/>
</dbReference>
<evidence type="ECO:0000259" key="5">
    <source>
        <dbReference type="PROSITE" id="PS50931"/>
    </source>
</evidence>
<dbReference type="CDD" id="cd05466">
    <property type="entry name" value="PBP2_LTTR_substrate"/>
    <property type="match status" value="1"/>
</dbReference>
<dbReference type="PRINTS" id="PR00039">
    <property type="entry name" value="HTHLYSR"/>
</dbReference>
<dbReference type="PANTHER" id="PTHR30126">
    <property type="entry name" value="HTH-TYPE TRANSCRIPTIONAL REGULATOR"/>
    <property type="match status" value="1"/>
</dbReference>
<comment type="caution">
    <text evidence="6">The sequence shown here is derived from an EMBL/GenBank/DDBJ whole genome shotgun (WGS) entry which is preliminary data.</text>
</comment>
<evidence type="ECO:0000313" key="6">
    <source>
        <dbReference type="EMBL" id="HIR05450.1"/>
    </source>
</evidence>
<dbReference type="InterPro" id="IPR005119">
    <property type="entry name" value="LysR_subst-bd"/>
</dbReference>
<feature type="domain" description="HTH lysR-type" evidence="5">
    <location>
        <begin position="1"/>
        <end position="58"/>
    </location>
</feature>
<dbReference type="SUPFAM" id="SSF46785">
    <property type="entry name" value="Winged helix' DNA-binding domain"/>
    <property type="match status" value="1"/>
</dbReference>
<dbReference type="PROSITE" id="PS50931">
    <property type="entry name" value="HTH_LYSR"/>
    <property type="match status" value="1"/>
</dbReference>
<dbReference type="AlphaFoldDB" id="A0A9D1A4P6"/>
<keyword evidence="4" id="KW-0804">Transcription</keyword>
<dbReference type="InterPro" id="IPR000847">
    <property type="entry name" value="LysR_HTH_N"/>
</dbReference>
<dbReference type="Gene3D" id="1.10.10.10">
    <property type="entry name" value="Winged helix-like DNA-binding domain superfamily/Winged helix DNA-binding domain"/>
    <property type="match status" value="1"/>
</dbReference>
<dbReference type="Pfam" id="PF03466">
    <property type="entry name" value="LysR_substrate"/>
    <property type="match status" value="1"/>
</dbReference>
<sequence length="312" mass="35829">MELREIRTFLQVAQRKSFSKAAEALGYSQAAVTIQIKQLEQELGIHLFDRIGKQTVLTHQGEIFYQHAVSIMKEVSCALSSVAETREMTGVLNIGTIESICATIFPELLELFHERWPKVTFSITLDSPEVLMDRLDKNSLDLVYLLDQRIFDPKWKKVLEAAEDIVFVCSSSHPLCRKTSLRLSDILSEPFLLTEKNASYRDVLDRYLAALGCQIEPFLEIGNTEFIIRLLKHNHGLSFLPRFAVQEGLAAGELAVLPIEDFHMQIYRQIFYHRDKWVTREMEAFISLVSEAEALRAPQRRQGERSEEPDSR</sequence>
<dbReference type="FunFam" id="1.10.10.10:FF:000001">
    <property type="entry name" value="LysR family transcriptional regulator"/>
    <property type="match status" value="1"/>
</dbReference>
<dbReference type="GO" id="GO:0000976">
    <property type="term" value="F:transcription cis-regulatory region binding"/>
    <property type="evidence" value="ECO:0007669"/>
    <property type="project" value="TreeGrafter"/>
</dbReference>
<reference evidence="6" key="2">
    <citation type="journal article" date="2021" name="PeerJ">
        <title>Extensive microbial diversity within the chicken gut microbiome revealed by metagenomics and culture.</title>
        <authorList>
            <person name="Gilroy R."/>
            <person name="Ravi A."/>
            <person name="Getino M."/>
            <person name="Pursley I."/>
            <person name="Horton D.L."/>
            <person name="Alikhan N.F."/>
            <person name="Baker D."/>
            <person name="Gharbi K."/>
            <person name="Hall N."/>
            <person name="Watson M."/>
            <person name="Adriaenssens E.M."/>
            <person name="Foster-Nyarko E."/>
            <person name="Jarju S."/>
            <person name="Secka A."/>
            <person name="Antonio M."/>
            <person name="Oren A."/>
            <person name="Chaudhuri R.R."/>
            <person name="La Ragione R."/>
            <person name="Hildebrand F."/>
            <person name="Pallen M.J."/>
        </authorList>
    </citation>
    <scope>NUCLEOTIDE SEQUENCE</scope>
    <source>
        <strain evidence="6">CHK180-2868</strain>
    </source>
</reference>
<evidence type="ECO:0000256" key="1">
    <source>
        <dbReference type="ARBA" id="ARBA00009437"/>
    </source>
</evidence>
<dbReference type="PANTHER" id="PTHR30126:SF40">
    <property type="entry name" value="HTH-TYPE TRANSCRIPTIONAL REGULATOR GLTR"/>
    <property type="match status" value="1"/>
</dbReference>
<accession>A0A9D1A4P6</accession>
<evidence type="ECO:0000256" key="2">
    <source>
        <dbReference type="ARBA" id="ARBA00023015"/>
    </source>
</evidence>
<proteinExistence type="inferred from homology"/>
<gene>
    <name evidence="6" type="ORF">IAB28_05735</name>
</gene>
<keyword evidence="3" id="KW-0238">DNA-binding</keyword>
<reference evidence="6" key="1">
    <citation type="submission" date="2020-10" db="EMBL/GenBank/DDBJ databases">
        <authorList>
            <person name="Gilroy R."/>
        </authorList>
    </citation>
    <scope>NUCLEOTIDE SEQUENCE</scope>
    <source>
        <strain evidence="6">CHK180-2868</strain>
    </source>
</reference>
<evidence type="ECO:0000256" key="4">
    <source>
        <dbReference type="ARBA" id="ARBA00023163"/>
    </source>
</evidence>
<dbReference type="InterPro" id="IPR036390">
    <property type="entry name" value="WH_DNA-bd_sf"/>
</dbReference>
<dbReference type="InterPro" id="IPR036388">
    <property type="entry name" value="WH-like_DNA-bd_sf"/>
</dbReference>
<comment type="similarity">
    <text evidence="1">Belongs to the LysR transcriptional regulatory family.</text>
</comment>
<evidence type="ECO:0000313" key="7">
    <source>
        <dbReference type="Proteomes" id="UP000824250"/>
    </source>
</evidence>
<dbReference type="Gene3D" id="3.40.190.290">
    <property type="match status" value="1"/>
</dbReference>
<dbReference type="Pfam" id="PF00126">
    <property type="entry name" value="HTH_1"/>
    <property type="match status" value="1"/>
</dbReference>